<evidence type="ECO:0000313" key="2">
    <source>
        <dbReference type="Proteomes" id="UP001302368"/>
    </source>
</evidence>
<evidence type="ECO:0000313" key="1">
    <source>
        <dbReference type="EMBL" id="WOZ75701.1"/>
    </source>
</evidence>
<sequence length="183" mass="20389">MGNEHWKVEKQPAWLVAAIRKTIAALPGGYAEAAEILDVTTDALFNRLRDGGDQVFPMGWAMVLQQASDTKHIADAVSRQSNSVNVPLVAVDDIDNADINQRLMESIEWIGKHSTYLRKATADGVIDQAEREQIEENSYQVMAKWQEHLTLLFRVFCAPEKVDAGELQLPASRRVDRSGDTNA</sequence>
<proteinExistence type="predicted"/>
<dbReference type="Proteomes" id="UP001302368">
    <property type="component" value="Chromosome"/>
</dbReference>
<dbReference type="InterPro" id="IPR048188">
    <property type="entry name" value="YmfL-like"/>
</dbReference>
<keyword evidence="2" id="KW-1185">Reference proteome</keyword>
<gene>
    <name evidence="1" type="ORF">Q8Y70_13865</name>
</gene>
<dbReference type="Pfam" id="PF06892">
    <property type="entry name" value="Phage_CP76"/>
    <property type="match status" value="1"/>
</dbReference>
<dbReference type="RefSeq" id="WP_020454467.1">
    <property type="nucleotide sequence ID" value="NZ_CP040677.1"/>
</dbReference>
<protein>
    <submittedName>
        <fullName evidence="1">YmfL family putative regulatory protein</fullName>
    </submittedName>
</protein>
<accession>A0ABZ0MJQ9</accession>
<organism evidence="1 2">
    <name type="scientific">Kosakonia sacchari</name>
    <dbReference type="NCBI Taxonomy" id="1158459"/>
    <lineage>
        <taxon>Bacteria</taxon>
        <taxon>Pseudomonadati</taxon>
        <taxon>Pseudomonadota</taxon>
        <taxon>Gammaproteobacteria</taxon>
        <taxon>Enterobacterales</taxon>
        <taxon>Enterobacteriaceae</taxon>
        <taxon>Kosakonia</taxon>
    </lineage>
</organism>
<dbReference type="InterPro" id="IPR009679">
    <property type="entry name" value="Phage_186_CII-like"/>
</dbReference>
<name>A0ABZ0MJQ9_9ENTR</name>
<dbReference type="NCBIfam" id="NF041471">
    <property type="entry name" value="phage_reg_YmfL"/>
    <property type="match status" value="1"/>
</dbReference>
<dbReference type="EMBL" id="CP137744">
    <property type="protein sequence ID" value="WOZ75701.1"/>
    <property type="molecule type" value="Genomic_DNA"/>
</dbReference>
<reference evidence="1 2" key="1">
    <citation type="submission" date="2023-10" db="EMBL/GenBank/DDBJ databases">
        <title>Genome sequencing of the isolated polysaccharide-producing bacterium Kosakonia sacchari KS2022.</title>
        <authorList>
            <person name="Yi X."/>
        </authorList>
    </citation>
    <scope>NUCLEOTIDE SEQUENCE [LARGE SCALE GENOMIC DNA]</scope>
    <source>
        <strain evidence="1 2">KS2022</strain>
    </source>
</reference>